<reference evidence="2 3" key="1">
    <citation type="submission" date="2018-06" db="EMBL/GenBank/DDBJ databases">
        <authorList>
            <consortium name="Pathogen Informatics"/>
            <person name="Doyle S."/>
        </authorList>
    </citation>
    <scope>NUCLEOTIDE SEQUENCE [LARGE SCALE GENOMIC DNA]</scope>
    <source>
        <strain evidence="2 3">NCTC10717</strain>
    </source>
</reference>
<keyword evidence="1" id="KW-0472">Membrane</keyword>
<dbReference type="PANTHER" id="PTHR39431:SF1">
    <property type="entry name" value="FRPA_C-RELATED PROTEIN"/>
    <property type="match status" value="1"/>
</dbReference>
<dbReference type="AlphaFoldDB" id="A0A380MK70"/>
<keyword evidence="1" id="KW-0812">Transmembrane</keyword>
<name>A0A380MK70_9GAMM</name>
<feature type="transmembrane region" description="Helical" evidence="1">
    <location>
        <begin position="190"/>
        <end position="211"/>
    </location>
</feature>
<dbReference type="Proteomes" id="UP000254575">
    <property type="component" value="Unassembled WGS sequence"/>
</dbReference>
<proteinExistence type="predicted"/>
<keyword evidence="3" id="KW-1185">Reference proteome</keyword>
<dbReference type="RefSeq" id="WP_147284909.1">
    <property type="nucleotide sequence ID" value="NZ_UHIA01000003.1"/>
</dbReference>
<accession>A0A380MK70</accession>
<dbReference type="EMBL" id="UHIA01000003">
    <property type="protein sequence ID" value="SUO92207.1"/>
    <property type="molecule type" value="Genomic_DNA"/>
</dbReference>
<evidence type="ECO:0000256" key="1">
    <source>
        <dbReference type="SAM" id="Phobius"/>
    </source>
</evidence>
<dbReference type="PANTHER" id="PTHR39431">
    <property type="entry name" value="FRPA/C-RELATED PROTEIN"/>
    <property type="match status" value="1"/>
</dbReference>
<evidence type="ECO:0000313" key="2">
    <source>
        <dbReference type="EMBL" id="SUO92207.1"/>
    </source>
</evidence>
<evidence type="ECO:0000313" key="3">
    <source>
        <dbReference type="Proteomes" id="UP000254575"/>
    </source>
</evidence>
<keyword evidence="1" id="KW-1133">Transmembrane helix</keyword>
<gene>
    <name evidence="2" type="ORF">NCTC10717_00434</name>
</gene>
<sequence length="477" mass="51171">MSEIIVNNLFPDIERGTGLGVIIPNAANIPSGVYERQVSKIFDKLNLKNQDKTIGKALDLLEGMVNTKTFENIAKQASAEVWEAAAENLAKSGNKSEALAKLTSETYESLSAKIANNSQIIADAAADMSKLSKLASGLNLVGKHFGSTVAGIDLAMAIRSDDLNAVVKAATLTAVGMVLMPTITMAGASFVAAIVATTVVTAFLAASWDFFKIGDWLGITGESFLERVEETLDILGNLWDELPDSNFKGFGYYLWDELTGSNTLEKYINDVNRTGKYQVNDPLSLDLDGDGIETTAIEGLNSTLFDHNKDGIRTATGWVSADDGLLVLDRNGDGVINHGGELFGDNTLLKDGSLAANGFAALAEFDDNGDGKIDAQVAVFHQLKVWRDLNQDGISQEGELFTLAELGITSLNLAHLETNHRQGKGNTIARTGSYTDSEGKEHLMGDLLFDSNPMISRFTDEIALSAEQRQAPKLLAA</sequence>
<organism evidence="2 3">
    <name type="scientific">Suttonella indologenes</name>
    <dbReference type="NCBI Taxonomy" id="13276"/>
    <lineage>
        <taxon>Bacteria</taxon>
        <taxon>Pseudomonadati</taxon>
        <taxon>Pseudomonadota</taxon>
        <taxon>Gammaproteobacteria</taxon>
        <taxon>Cardiobacteriales</taxon>
        <taxon>Cardiobacteriaceae</taxon>
        <taxon>Suttonella</taxon>
    </lineage>
</organism>
<protein>
    <submittedName>
        <fullName evidence="2">Uncharacterized protein</fullName>
    </submittedName>
</protein>
<dbReference type="OrthoDB" id="1676884at2"/>